<sequence>MIQRQTSLSKNIIQFCRFLRQKNFTISIEEEALALQALAFIDYSNKDIFRTALKAILCRSHAQLNEFDELFNQYWKELASAVDSKLKSQQQPIVKPTIKDASFKSLKAWLNGNRSEELEEVASYSLYESLSQKNFADVPDDEVDELMRNIKALSRRLAAHINRRYEKDNRINLPDLRRTLRKNMRRGGELLELAFRKPKKNRTKLVVICDVSRSMELYAAFLLQFVYAFQQVYKRVETFAFSTSLQHITQLLKQNDFHAAMRVLSTQNEGWSGGTRIGKSLHAFVKDYAIKYLDKKTIVIIMSDGWDTGDIDLLQQSMETIHNRSKKVIWLNPLAGYSDYQPHVAGMKAALPFINVFAPVHNAESLRSLSKWL</sequence>
<dbReference type="InterPro" id="IPR011195">
    <property type="entry name" value="UCP010256"/>
</dbReference>
<dbReference type="Proteomes" id="UP000321533">
    <property type="component" value="Chromosome"/>
</dbReference>
<keyword evidence="2" id="KW-1185">Reference proteome</keyword>
<accession>A0A5B8V6Q6</accession>
<dbReference type="KEGG" id="pgin:FRZ67_07620"/>
<dbReference type="Gene3D" id="3.40.50.410">
    <property type="entry name" value="von Willebrand factor, type A domain"/>
    <property type="match status" value="1"/>
</dbReference>
<dbReference type="PIRSF" id="PIRSF010256">
    <property type="entry name" value="CoxE_vWa"/>
    <property type="match status" value="1"/>
</dbReference>
<dbReference type="RefSeq" id="WP_147188975.1">
    <property type="nucleotide sequence ID" value="NZ_CP042435.1"/>
</dbReference>
<reference evidence="1 2" key="1">
    <citation type="journal article" date="2016" name="Int. J. Syst. Evol. Microbiol.">
        <title>Panacibacter ginsenosidivorans gen. nov., sp. nov., with ginsenoside converting activity isolated from soil of a ginseng field.</title>
        <authorList>
            <person name="Siddiqi M.Z."/>
            <person name="Muhammad Shafi S."/>
            <person name="Choi K.D."/>
            <person name="Im W.T."/>
        </authorList>
    </citation>
    <scope>NUCLEOTIDE SEQUENCE [LARGE SCALE GENOMIC DNA]</scope>
    <source>
        <strain evidence="1 2">Gsoil1550</strain>
    </source>
</reference>
<name>A0A5B8V6Q6_9BACT</name>
<organism evidence="1 2">
    <name type="scientific">Panacibacter ginsenosidivorans</name>
    <dbReference type="NCBI Taxonomy" id="1813871"/>
    <lineage>
        <taxon>Bacteria</taxon>
        <taxon>Pseudomonadati</taxon>
        <taxon>Bacteroidota</taxon>
        <taxon>Chitinophagia</taxon>
        <taxon>Chitinophagales</taxon>
        <taxon>Chitinophagaceae</taxon>
        <taxon>Panacibacter</taxon>
    </lineage>
</organism>
<dbReference type="InterPro" id="IPR008912">
    <property type="entry name" value="Uncharacterised_CoxE"/>
</dbReference>
<dbReference type="CDD" id="cd00198">
    <property type="entry name" value="vWFA"/>
    <property type="match status" value="1"/>
</dbReference>
<evidence type="ECO:0000313" key="2">
    <source>
        <dbReference type="Proteomes" id="UP000321533"/>
    </source>
</evidence>
<dbReference type="PANTHER" id="PTHR39338:SF6">
    <property type="entry name" value="BLL5662 PROTEIN"/>
    <property type="match status" value="1"/>
</dbReference>
<dbReference type="Pfam" id="PF05762">
    <property type="entry name" value="VWA_CoxE"/>
    <property type="match status" value="1"/>
</dbReference>
<proteinExistence type="predicted"/>
<evidence type="ECO:0000313" key="1">
    <source>
        <dbReference type="EMBL" id="QEC67167.1"/>
    </source>
</evidence>
<dbReference type="AlphaFoldDB" id="A0A5B8V6Q6"/>
<dbReference type="PANTHER" id="PTHR39338">
    <property type="entry name" value="BLL5662 PROTEIN-RELATED"/>
    <property type="match status" value="1"/>
</dbReference>
<dbReference type="EMBL" id="CP042435">
    <property type="protein sequence ID" value="QEC67167.1"/>
    <property type="molecule type" value="Genomic_DNA"/>
</dbReference>
<gene>
    <name evidence="1" type="ORF">FRZ67_07620</name>
</gene>
<dbReference type="SUPFAM" id="SSF53300">
    <property type="entry name" value="vWA-like"/>
    <property type="match status" value="1"/>
</dbReference>
<dbReference type="OrthoDB" id="9790469at2"/>
<protein>
    <submittedName>
        <fullName evidence="1">VWA domain-containing protein</fullName>
    </submittedName>
</protein>
<dbReference type="InterPro" id="IPR036465">
    <property type="entry name" value="vWFA_dom_sf"/>
</dbReference>